<feature type="domain" description="Tyr recombinase" evidence="6">
    <location>
        <begin position="192"/>
        <end position="387"/>
    </location>
</feature>
<dbReference type="PROSITE" id="PS51898">
    <property type="entry name" value="TYR_RECOMBINASE"/>
    <property type="match status" value="1"/>
</dbReference>
<feature type="coiled-coil region" evidence="5">
    <location>
        <begin position="401"/>
        <end position="428"/>
    </location>
</feature>
<dbReference type="SUPFAM" id="SSF56349">
    <property type="entry name" value="DNA breaking-rejoining enzymes"/>
    <property type="match status" value="1"/>
</dbReference>
<comment type="similarity">
    <text evidence="1">Belongs to the 'phage' integrase family.</text>
</comment>
<keyword evidence="3" id="KW-0238">DNA-binding</keyword>
<protein>
    <submittedName>
        <fullName evidence="7">Tyrosine-type recombinase/integrase</fullName>
    </submittedName>
</protein>
<dbReference type="InterPro" id="IPR050090">
    <property type="entry name" value="Tyrosine_recombinase_XerCD"/>
</dbReference>
<dbReference type="RefSeq" id="WP_195223772.1">
    <property type="nucleotide sequence ID" value="NZ_JADMXZ010000003.1"/>
</dbReference>
<dbReference type="GO" id="GO:0003677">
    <property type="term" value="F:DNA binding"/>
    <property type="evidence" value="ECO:0007669"/>
    <property type="project" value="UniProtKB-KW"/>
</dbReference>
<evidence type="ECO:0000256" key="1">
    <source>
        <dbReference type="ARBA" id="ARBA00008857"/>
    </source>
</evidence>
<sequence>MASGKKRRWGTVIARHDEEGNVTAYVARYVDPTDHTHRISKQFRPEYLTQAYQWLDEESYLVVLHNKGISEWTPPSMRKEQHHGTGMLFEEWVEEYFREYVKTHTLRGRTKRRTSLAKRRVLRYFTGRKLTAITENDIQRWVGRLERDIDTPNGRETTMRMMKRLMKAACDRGLIEKNPCTYVIREGKPTKRDVEPLTSTEVAVLANAMPEYTRLAVWLSLLVGGLRAGEICGLQLRDIDLVNRILTVRHSVDRGDEDCGPYQLCAPKTKRSRRTLPIPAALVPIIEEHIRTHCPDRDPDTMLFHAGNDVNAILPPPTLQQQFKVAKRNISRKDVTFHTLRATHATMFMVKGGTIRETMDELGHEDMGVAVGYYQRIVPEHRKDVAERVAEEYIGMMMSDEDSIEREIRNLDDEIERMREERRKLTMLLNGRQTTTDTCGPSDH</sequence>
<comment type="caution">
    <text evidence="7">The sequence shown here is derived from an EMBL/GenBank/DDBJ whole genome shotgun (WGS) entry which is preliminary data.</text>
</comment>
<evidence type="ECO:0000256" key="3">
    <source>
        <dbReference type="ARBA" id="ARBA00023125"/>
    </source>
</evidence>
<dbReference type="AlphaFoldDB" id="A0AAW6A0J3"/>
<dbReference type="PANTHER" id="PTHR30349:SF64">
    <property type="entry name" value="PROPHAGE INTEGRASE INTD-RELATED"/>
    <property type="match status" value="1"/>
</dbReference>
<evidence type="ECO:0000313" key="7">
    <source>
        <dbReference type="EMBL" id="MDB1162287.1"/>
    </source>
</evidence>
<dbReference type="InterPro" id="IPR013762">
    <property type="entry name" value="Integrase-like_cat_sf"/>
</dbReference>
<dbReference type="Gene3D" id="1.10.443.10">
    <property type="entry name" value="Intergrase catalytic core"/>
    <property type="match status" value="1"/>
</dbReference>
<proteinExistence type="inferred from homology"/>
<gene>
    <name evidence="7" type="ORF">PL707_08435</name>
</gene>
<dbReference type="InterPro" id="IPR004107">
    <property type="entry name" value="Integrase_SAM-like_N"/>
</dbReference>
<dbReference type="EMBL" id="JAQKGX010000004">
    <property type="protein sequence ID" value="MDB1162287.1"/>
    <property type="molecule type" value="Genomic_DNA"/>
</dbReference>
<dbReference type="GO" id="GO:0015074">
    <property type="term" value="P:DNA integration"/>
    <property type="evidence" value="ECO:0007669"/>
    <property type="project" value="UniProtKB-KW"/>
</dbReference>
<dbReference type="InterPro" id="IPR002104">
    <property type="entry name" value="Integrase_catalytic"/>
</dbReference>
<dbReference type="InterPro" id="IPR011010">
    <property type="entry name" value="DNA_brk_join_enz"/>
</dbReference>
<dbReference type="CDD" id="cd00397">
    <property type="entry name" value="DNA_BRE_C"/>
    <property type="match status" value="1"/>
</dbReference>
<accession>A0AAW6A0J3</accession>
<keyword evidence="2" id="KW-0229">DNA integration</keyword>
<dbReference type="Pfam" id="PF14659">
    <property type="entry name" value="Phage_int_SAM_3"/>
    <property type="match status" value="1"/>
</dbReference>
<dbReference type="InterPro" id="IPR010998">
    <property type="entry name" value="Integrase_recombinase_N"/>
</dbReference>
<evidence type="ECO:0000256" key="4">
    <source>
        <dbReference type="ARBA" id="ARBA00023172"/>
    </source>
</evidence>
<dbReference type="Gene3D" id="1.10.150.130">
    <property type="match status" value="1"/>
</dbReference>
<evidence type="ECO:0000313" key="8">
    <source>
        <dbReference type="Proteomes" id="UP001211105"/>
    </source>
</evidence>
<dbReference type="GO" id="GO:0006310">
    <property type="term" value="P:DNA recombination"/>
    <property type="evidence" value="ECO:0007669"/>
    <property type="project" value="UniProtKB-KW"/>
</dbReference>
<evidence type="ECO:0000256" key="5">
    <source>
        <dbReference type="SAM" id="Coils"/>
    </source>
</evidence>
<name>A0AAW6A0J3_9BIFI</name>
<dbReference type="Proteomes" id="UP001211105">
    <property type="component" value="Unassembled WGS sequence"/>
</dbReference>
<dbReference type="PANTHER" id="PTHR30349">
    <property type="entry name" value="PHAGE INTEGRASE-RELATED"/>
    <property type="match status" value="1"/>
</dbReference>
<dbReference type="Pfam" id="PF00589">
    <property type="entry name" value="Phage_integrase"/>
    <property type="match status" value="1"/>
</dbReference>
<evidence type="ECO:0000256" key="2">
    <source>
        <dbReference type="ARBA" id="ARBA00022908"/>
    </source>
</evidence>
<keyword evidence="5" id="KW-0175">Coiled coil</keyword>
<evidence type="ECO:0000259" key="6">
    <source>
        <dbReference type="PROSITE" id="PS51898"/>
    </source>
</evidence>
<reference evidence="7" key="1">
    <citation type="submission" date="2023-01" db="EMBL/GenBank/DDBJ databases">
        <title>Human gut microbiome strain richness.</title>
        <authorList>
            <person name="Chen-Liaw A."/>
        </authorList>
    </citation>
    <scope>NUCLEOTIDE SEQUENCE</scope>
    <source>
        <strain evidence="7">BSD2780120875st1_E5_BSD2780120875b_170604</strain>
    </source>
</reference>
<organism evidence="7 8">
    <name type="scientific">Bifidobacterium catenulatum</name>
    <dbReference type="NCBI Taxonomy" id="1686"/>
    <lineage>
        <taxon>Bacteria</taxon>
        <taxon>Bacillati</taxon>
        <taxon>Actinomycetota</taxon>
        <taxon>Actinomycetes</taxon>
        <taxon>Bifidobacteriales</taxon>
        <taxon>Bifidobacteriaceae</taxon>
        <taxon>Bifidobacterium</taxon>
    </lineage>
</organism>
<keyword evidence="4" id="KW-0233">DNA recombination</keyword>